<gene>
    <name evidence="1" type="ORF">Amon02_000318000</name>
</gene>
<evidence type="ECO:0000313" key="2">
    <source>
        <dbReference type="Proteomes" id="UP001165064"/>
    </source>
</evidence>
<keyword evidence="2" id="KW-1185">Reference proteome</keyword>
<organism evidence="1 2">
    <name type="scientific">Ambrosiozyma monospora</name>
    <name type="common">Yeast</name>
    <name type="synonym">Endomycopsis monosporus</name>
    <dbReference type="NCBI Taxonomy" id="43982"/>
    <lineage>
        <taxon>Eukaryota</taxon>
        <taxon>Fungi</taxon>
        <taxon>Dikarya</taxon>
        <taxon>Ascomycota</taxon>
        <taxon>Saccharomycotina</taxon>
        <taxon>Pichiomycetes</taxon>
        <taxon>Pichiales</taxon>
        <taxon>Pichiaceae</taxon>
        <taxon>Ambrosiozyma</taxon>
    </lineage>
</organism>
<proteinExistence type="predicted"/>
<protein>
    <submittedName>
        <fullName evidence="1">Unnamed protein product</fullName>
    </submittedName>
</protein>
<comment type="caution">
    <text evidence="1">The sequence shown here is derived from an EMBL/GenBank/DDBJ whole genome shotgun (WGS) entry which is preliminary data.</text>
</comment>
<reference evidence="1" key="1">
    <citation type="submission" date="2023-04" db="EMBL/GenBank/DDBJ databases">
        <title>Ambrosiozyma monospora NBRC 10751.</title>
        <authorList>
            <person name="Ichikawa N."/>
            <person name="Sato H."/>
            <person name="Tonouchi N."/>
        </authorList>
    </citation>
    <scope>NUCLEOTIDE SEQUENCE</scope>
    <source>
        <strain evidence="1">NBRC 10751</strain>
    </source>
</reference>
<evidence type="ECO:0000313" key="1">
    <source>
        <dbReference type="EMBL" id="GME77808.1"/>
    </source>
</evidence>
<dbReference type="EMBL" id="BSXS01001976">
    <property type="protein sequence ID" value="GME77808.1"/>
    <property type="molecule type" value="Genomic_DNA"/>
</dbReference>
<dbReference type="Proteomes" id="UP001165064">
    <property type="component" value="Unassembled WGS sequence"/>
</dbReference>
<name>A0ACB5T1B8_AMBMO</name>
<sequence>MTEPRSPDKDPHKSPDEPPKKRKYSKAGCKECKRRKIKCDEAKPLCWHCKRLGKVCIYLPPKPRKKRIASSNPSNASNPSNPSNESNSSNSSNTPDVTLNKPVSTITTNNGTQHTPQQPPNGQYMGFTTPLTQPADGLRHPSLVSYSNLPPPLYSNFHEPKSAFQTKNQPYPPEGPIKLPELLQSSARVSSSSSLPSIQNNSTAITPSSQAHTPSGQLPAFSFNPLSTALTPTGIHSNGASISHVPLDLDLELSTTSIPNFDAITTANILAHNLNDILNDKIEETKGAHLNETAISPMLEMFEHFDYANSLHSNSVEER</sequence>
<accession>A0ACB5T1B8</accession>